<dbReference type="SUPFAM" id="SSF54637">
    <property type="entry name" value="Thioesterase/thiol ester dehydrase-isomerase"/>
    <property type="match status" value="2"/>
</dbReference>
<dbReference type="Gene3D" id="2.40.160.210">
    <property type="entry name" value="Acyl-CoA thioesterase, double hotdog domain"/>
    <property type="match status" value="1"/>
</dbReference>
<evidence type="ECO:0000259" key="1">
    <source>
        <dbReference type="Pfam" id="PF13622"/>
    </source>
</evidence>
<feature type="domain" description="Acyl-CoA thioesterase-like N-terminal HotDog" evidence="1">
    <location>
        <begin position="45"/>
        <end position="128"/>
    </location>
</feature>
<name>A0ABV6PR10_9BURK</name>
<feature type="domain" description="Acyl-CoA thioesterase-like C-terminal" evidence="2">
    <location>
        <begin position="150"/>
        <end position="287"/>
    </location>
</feature>
<dbReference type="RefSeq" id="WP_377481400.1">
    <property type="nucleotide sequence ID" value="NZ_JBHLTN010000014.1"/>
</dbReference>
<reference evidence="3 4" key="1">
    <citation type="submission" date="2024-09" db="EMBL/GenBank/DDBJ databases">
        <authorList>
            <person name="Sun Q."/>
            <person name="Mori K."/>
        </authorList>
    </citation>
    <scope>NUCLEOTIDE SEQUENCE [LARGE SCALE GENOMIC DNA]</scope>
    <source>
        <strain evidence="3 4">NCAIM B.02336</strain>
    </source>
</reference>
<evidence type="ECO:0000259" key="2">
    <source>
        <dbReference type="Pfam" id="PF20789"/>
    </source>
</evidence>
<proteinExistence type="predicted"/>
<dbReference type="InterPro" id="IPR042171">
    <property type="entry name" value="Acyl-CoA_hotdog"/>
</dbReference>
<dbReference type="EMBL" id="JBHLTN010000014">
    <property type="protein sequence ID" value="MFC0592275.1"/>
    <property type="molecule type" value="Genomic_DNA"/>
</dbReference>
<protein>
    <submittedName>
        <fullName evidence="3">Acyl-CoA thioesterase</fullName>
    </submittedName>
</protein>
<gene>
    <name evidence="3" type="ORF">ACFFGG_06880</name>
</gene>
<dbReference type="Pfam" id="PF20789">
    <property type="entry name" value="4HBT_3C"/>
    <property type="match status" value="1"/>
</dbReference>
<dbReference type="InterPro" id="IPR049450">
    <property type="entry name" value="ACOT8-like_C"/>
</dbReference>
<evidence type="ECO:0000313" key="3">
    <source>
        <dbReference type="EMBL" id="MFC0592275.1"/>
    </source>
</evidence>
<comment type="caution">
    <text evidence="3">The sequence shown here is derived from an EMBL/GenBank/DDBJ whole genome shotgun (WGS) entry which is preliminary data.</text>
</comment>
<dbReference type="Proteomes" id="UP001589834">
    <property type="component" value="Unassembled WGS sequence"/>
</dbReference>
<dbReference type="InterPro" id="IPR049449">
    <property type="entry name" value="TesB_ACOT8-like_N"/>
</dbReference>
<organism evidence="3 4">
    <name type="scientific">Ottowia pentelensis</name>
    <dbReference type="NCBI Taxonomy" id="511108"/>
    <lineage>
        <taxon>Bacteria</taxon>
        <taxon>Pseudomonadati</taxon>
        <taxon>Pseudomonadota</taxon>
        <taxon>Betaproteobacteria</taxon>
        <taxon>Burkholderiales</taxon>
        <taxon>Comamonadaceae</taxon>
        <taxon>Ottowia</taxon>
    </lineage>
</organism>
<keyword evidence="4" id="KW-1185">Reference proteome</keyword>
<evidence type="ECO:0000313" key="4">
    <source>
        <dbReference type="Proteomes" id="UP001589834"/>
    </source>
</evidence>
<sequence>MDGDGDGDAGRAEHAFDRAVALQPLPAGAAGAPRRFRGHTSADYANMVGPFGGITAAQALQAVLLHPDRLGEPVAFTGNFAAALADGPFTVESVPARTNRSTQHWTVTVHQPDASGRDAVVFTATAVTAVRRATWGATDRTMPAVPAADEVPSAPRIAHVAWFGRYDMRYFEGPMPREWDGAETPGSETGLWVRDEPPRPLDYASLTALCDSFYPRVWLRRATRTPIGTISFSVYFHVDAALLAACGTGHVLAQARGQRFFNGYFDQSGELWSAAGQLLATTHQLVYFKE</sequence>
<dbReference type="InterPro" id="IPR029069">
    <property type="entry name" value="HotDog_dom_sf"/>
</dbReference>
<dbReference type="Pfam" id="PF13622">
    <property type="entry name" value="4HBT_3"/>
    <property type="match status" value="1"/>
</dbReference>
<accession>A0ABV6PR10</accession>